<evidence type="ECO:0000313" key="3">
    <source>
        <dbReference type="Proteomes" id="UP001596237"/>
    </source>
</evidence>
<reference evidence="3" key="1">
    <citation type="journal article" date="2019" name="Int. J. Syst. Evol. Microbiol.">
        <title>The Global Catalogue of Microorganisms (GCM) 10K type strain sequencing project: providing services to taxonomists for standard genome sequencing and annotation.</title>
        <authorList>
            <consortium name="The Broad Institute Genomics Platform"/>
            <consortium name="The Broad Institute Genome Sequencing Center for Infectious Disease"/>
            <person name="Wu L."/>
            <person name="Ma J."/>
        </authorList>
    </citation>
    <scope>NUCLEOTIDE SEQUENCE [LARGE SCALE GENOMIC DNA]</scope>
    <source>
        <strain evidence="3">CCUG 36916</strain>
    </source>
</reference>
<dbReference type="RefSeq" id="WP_192283090.1">
    <property type="nucleotide sequence ID" value="NZ_JBHSTT010000089.1"/>
</dbReference>
<dbReference type="Proteomes" id="UP001596237">
    <property type="component" value="Unassembled WGS sequence"/>
</dbReference>
<accession>A0ABW1WUX3</accession>
<feature type="domain" description="MOFRL" evidence="1">
    <location>
        <begin position="67"/>
        <end position="114"/>
    </location>
</feature>
<comment type="caution">
    <text evidence="2">The sequence shown here is derived from an EMBL/GenBank/DDBJ whole genome shotgun (WGS) entry which is preliminary data.</text>
</comment>
<dbReference type="InterPro" id="IPR007835">
    <property type="entry name" value="MOFRL"/>
</dbReference>
<dbReference type="Gene3D" id="3.40.1480.10">
    <property type="entry name" value="MOFRL domain"/>
    <property type="match status" value="1"/>
</dbReference>
<organism evidence="2 3">
    <name type="scientific">Methylorubrum zatmanii</name>
    <dbReference type="NCBI Taxonomy" id="29429"/>
    <lineage>
        <taxon>Bacteria</taxon>
        <taxon>Pseudomonadati</taxon>
        <taxon>Pseudomonadota</taxon>
        <taxon>Alphaproteobacteria</taxon>
        <taxon>Hyphomicrobiales</taxon>
        <taxon>Methylobacteriaceae</taxon>
        <taxon>Methylorubrum</taxon>
    </lineage>
</organism>
<gene>
    <name evidence="2" type="ORF">ACFQDP_22435</name>
</gene>
<dbReference type="InterPro" id="IPR037035">
    <property type="entry name" value="GK-like_C_sf"/>
</dbReference>
<proteinExistence type="predicted"/>
<dbReference type="EMBL" id="JBHSTT010000089">
    <property type="protein sequence ID" value="MFC6392070.1"/>
    <property type="molecule type" value="Genomic_DNA"/>
</dbReference>
<dbReference type="SUPFAM" id="SSF82544">
    <property type="entry name" value="GckA/TtuD-like"/>
    <property type="match status" value="1"/>
</dbReference>
<evidence type="ECO:0000313" key="2">
    <source>
        <dbReference type="EMBL" id="MFC6392070.1"/>
    </source>
</evidence>
<protein>
    <submittedName>
        <fullName evidence="2">MOFRL family protein</fullName>
    </submittedName>
</protein>
<evidence type="ECO:0000259" key="1">
    <source>
        <dbReference type="Pfam" id="PF05161"/>
    </source>
</evidence>
<name>A0ABW1WUX3_9HYPH</name>
<dbReference type="Pfam" id="PF05161">
    <property type="entry name" value="MOFRL"/>
    <property type="match status" value="1"/>
</dbReference>
<sequence length="118" mass="11953">MVATPPMALEAAAGLARRVGVPPPDPRDAIGGEARGVGRVMAGIAKSIAGHGLPLAAPFVLLSGVRIAGAILTPETPARGLSLRARLDRNDGHGFLEALSDGIITGPTLTNVNDFARS</sequence>
<keyword evidence="3" id="KW-1185">Reference proteome</keyword>